<sequence>MPVDWVIAPHDRALDGVEAGLHQRSGAVLLGPEGVGKTSLARSAAEWLGPEFRRVVHVTGTESNSAVPFGAVADLIEVPGAHRTADVMRAAREALGTELLLVVDDAHLLDRLSAALVYQLTASGAAKLIATATVDRPVPEEVSALWDEGLLARIEVEPAGYDSARLAEQVAAFIADLPPEDIEVLQHLAVQDPLPLADMTALTSADTVQRACAAGAVVVEENGAQPMVHCRHVLFLNAVRANVGGPGLRRLRTAVVEQMAKTPRRGVVDRLRLAVLALDSDVPMPTDDLVAAAAEALRLGDLELSERLCRAALRTDGGFEARLTLAYALGWQGRGREADEVLAQIDPAALDENALMAWALPRAANQFWMLSEPERAVAFLRTTRNRVGSPHAQITLDALLATFTMNSGTPRRALELAVQVLDSPDADDTAVGWAASTAALSSARIGRFADVDTFAQRAIDAGHPGLLRFTSGFGQTTSRLLGGSLDEAEQLARRLTDFAQLLQPGRAIGEVLLADILIVRGQLDEAIALLRRATATLAPTGYSWGPLAWMLLAQALGQRGMPVEAGKALSRAESRHGLKSMLFAPELSLARAWTCSARKDPVSAIGAAREAAKAAERGGQTAVALRALHDAVRLGDTRAGDALGRMELTCAFGDLTRAHAAALATGDSAAMHEVAERYRDLGMNAAADDAARQGDG</sequence>
<evidence type="ECO:0000313" key="2">
    <source>
        <dbReference type="EMBL" id="AKS32994.1"/>
    </source>
</evidence>
<dbReference type="InterPro" id="IPR049945">
    <property type="entry name" value="AAA_22"/>
</dbReference>
<dbReference type="EMBL" id="CP012150">
    <property type="protein sequence ID" value="AKS32994.1"/>
    <property type="molecule type" value="Genomic_DNA"/>
</dbReference>
<dbReference type="SUPFAM" id="SSF48452">
    <property type="entry name" value="TPR-like"/>
    <property type="match status" value="1"/>
</dbReference>
<dbReference type="InterPro" id="IPR027417">
    <property type="entry name" value="P-loop_NTPase"/>
</dbReference>
<dbReference type="Proteomes" id="UP000062255">
    <property type="component" value="Chromosome"/>
</dbReference>
<organism evidence="2 3">
    <name type="scientific">Mycolicibacterium goodii</name>
    <name type="common">Mycobacterium goodii</name>
    <dbReference type="NCBI Taxonomy" id="134601"/>
    <lineage>
        <taxon>Bacteria</taxon>
        <taxon>Bacillati</taxon>
        <taxon>Actinomycetota</taxon>
        <taxon>Actinomycetes</taxon>
        <taxon>Mycobacteriales</taxon>
        <taxon>Mycobacteriaceae</taxon>
        <taxon>Mycolicibacterium</taxon>
    </lineage>
</organism>
<dbReference type="AlphaFoldDB" id="A0A0K0X6D8"/>
<proteinExistence type="predicted"/>
<dbReference type="STRING" id="134601.AFA91_15050"/>
<dbReference type="SUPFAM" id="SSF52540">
    <property type="entry name" value="P-loop containing nucleoside triphosphate hydrolases"/>
    <property type="match status" value="1"/>
</dbReference>
<dbReference type="RefSeq" id="WP_049745431.1">
    <property type="nucleotide sequence ID" value="NZ_CP012150.1"/>
</dbReference>
<dbReference type="Pfam" id="PF13401">
    <property type="entry name" value="AAA_22"/>
    <property type="match status" value="1"/>
</dbReference>
<name>A0A0K0X6D8_MYCGD</name>
<dbReference type="OrthoDB" id="4590630at2"/>
<dbReference type="GO" id="GO:0016887">
    <property type="term" value="F:ATP hydrolysis activity"/>
    <property type="evidence" value="ECO:0007669"/>
    <property type="project" value="InterPro"/>
</dbReference>
<dbReference type="Gene3D" id="1.25.40.10">
    <property type="entry name" value="Tetratricopeptide repeat domain"/>
    <property type="match status" value="1"/>
</dbReference>
<dbReference type="Gene3D" id="3.40.50.300">
    <property type="entry name" value="P-loop containing nucleotide triphosphate hydrolases"/>
    <property type="match status" value="1"/>
</dbReference>
<reference evidence="2 3" key="1">
    <citation type="submission" date="2015-07" db="EMBL/GenBank/DDBJ databases">
        <title>Complete genome sequence of Mycobacterium goodii X7B, a facultative thermophilic biodesulfurizing bacterium.</title>
        <authorList>
            <person name="Yu B."/>
            <person name="Li F."/>
            <person name="Xu P."/>
        </authorList>
    </citation>
    <scope>NUCLEOTIDE SEQUENCE [LARGE SCALE GENOMIC DNA]</scope>
    <source>
        <strain evidence="2 3">X7B</strain>
    </source>
</reference>
<dbReference type="InterPro" id="IPR003593">
    <property type="entry name" value="AAA+_ATPase"/>
</dbReference>
<dbReference type="InterPro" id="IPR011990">
    <property type="entry name" value="TPR-like_helical_dom_sf"/>
</dbReference>
<gene>
    <name evidence="2" type="ORF">AFA91_15050</name>
</gene>
<evidence type="ECO:0000259" key="1">
    <source>
        <dbReference type="SMART" id="SM00382"/>
    </source>
</evidence>
<dbReference type="KEGG" id="mgo:AFA91_15050"/>
<accession>A0A0K0X6D8</accession>
<dbReference type="SMART" id="SM00382">
    <property type="entry name" value="AAA"/>
    <property type="match status" value="1"/>
</dbReference>
<dbReference type="PATRIC" id="fig|134601.6.peg.3132"/>
<feature type="domain" description="AAA+ ATPase" evidence="1">
    <location>
        <begin position="23"/>
        <end position="160"/>
    </location>
</feature>
<evidence type="ECO:0000313" key="3">
    <source>
        <dbReference type="Proteomes" id="UP000062255"/>
    </source>
</evidence>
<protein>
    <submittedName>
        <fullName evidence="2">ATPase AAA</fullName>
    </submittedName>
</protein>